<feature type="compositionally biased region" description="Low complexity" evidence="1">
    <location>
        <begin position="356"/>
        <end position="368"/>
    </location>
</feature>
<organism evidence="2 3">
    <name type="scientific">Physocladia obscura</name>
    <dbReference type="NCBI Taxonomy" id="109957"/>
    <lineage>
        <taxon>Eukaryota</taxon>
        <taxon>Fungi</taxon>
        <taxon>Fungi incertae sedis</taxon>
        <taxon>Chytridiomycota</taxon>
        <taxon>Chytridiomycota incertae sedis</taxon>
        <taxon>Chytridiomycetes</taxon>
        <taxon>Chytridiales</taxon>
        <taxon>Chytriomycetaceae</taxon>
        <taxon>Physocladia</taxon>
    </lineage>
</organism>
<dbReference type="Proteomes" id="UP001211907">
    <property type="component" value="Unassembled WGS sequence"/>
</dbReference>
<evidence type="ECO:0000313" key="3">
    <source>
        <dbReference type="Proteomes" id="UP001211907"/>
    </source>
</evidence>
<name>A0AAD5TC34_9FUNG</name>
<proteinExistence type="predicted"/>
<accession>A0AAD5TC34</accession>
<reference evidence="2" key="1">
    <citation type="submission" date="2020-05" db="EMBL/GenBank/DDBJ databases">
        <title>Phylogenomic resolution of chytrid fungi.</title>
        <authorList>
            <person name="Stajich J.E."/>
            <person name="Amses K."/>
            <person name="Simmons R."/>
            <person name="Seto K."/>
            <person name="Myers J."/>
            <person name="Bonds A."/>
            <person name="Quandt C.A."/>
            <person name="Barry K."/>
            <person name="Liu P."/>
            <person name="Grigoriev I."/>
            <person name="Longcore J.E."/>
            <person name="James T.Y."/>
        </authorList>
    </citation>
    <scope>NUCLEOTIDE SEQUENCE</scope>
    <source>
        <strain evidence="2">JEL0513</strain>
    </source>
</reference>
<sequence>MSEGESEVGREVLTLDRLTSRAYVNIMRQYLVPDGANLVATGANMNAAATFGIAGSKSNGGVSGSGKGNLALPSLAPTQQGAAISANQLNMQLPQPPIVAQTQSLPQKSYQLGQQFGQMNNIQHQARVRAVSPAPQIARTARLASPFKQQQQPASPNPLPPTSALISTTSATAATAATAAAATVGPPIRQRSSTAANISSMAPISASLTATTIQLETTEKDMKPSFKKTIRHITSIFVNNNNNGKQQQEMTSMLASAASNGGVPPVIYSPPSASPTNPTPPPGSFAHLRHASSASSAASTAASAELAIRSRFQIKVADDDGSSSFTGNGGPSEWFRKFTKRSNTPPPIVFSNNRFRSGSVKSRSSIKSNGTTKSNATAKTYTAGENIGHYYGNIGDDDFALMVQSEMHPLPPGAAVVVGGGNLGYSGYSSVPGTNSGTLPVGGRKNLKHSQSLPSAIA</sequence>
<protein>
    <submittedName>
        <fullName evidence="2">Uncharacterized protein</fullName>
    </submittedName>
</protein>
<evidence type="ECO:0000256" key="1">
    <source>
        <dbReference type="SAM" id="MobiDB-lite"/>
    </source>
</evidence>
<feature type="region of interest" description="Disordered" evidence="1">
    <location>
        <begin position="434"/>
        <end position="458"/>
    </location>
</feature>
<dbReference type="AlphaFoldDB" id="A0AAD5TC34"/>
<comment type="caution">
    <text evidence="2">The sequence shown here is derived from an EMBL/GenBank/DDBJ whole genome shotgun (WGS) entry which is preliminary data.</text>
</comment>
<feature type="compositionally biased region" description="Polar residues" evidence="1">
    <location>
        <begin position="449"/>
        <end position="458"/>
    </location>
</feature>
<gene>
    <name evidence="2" type="ORF">HK100_006474</name>
</gene>
<evidence type="ECO:0000313" key="2">
    <source>
        <dbReference type="EMBL" id="KAJ3141464.1"/>
    </source>
</evidence>
<keyword evidence="3" id="KW-1185">Reference proteome</keyword>
<dbReference type="EMBL" id="JADGJH010000030">
    <property type="protein sequence ID" value="KAJ3141464.1"/>
    <property type="molecule type" value="Genomic_DNA"/>
</dbReference>
<feature type="region of interest" description="Disordered" evidence="1">
    <location>
        <begin position="270"/>
        <end position="291"/>
    </location>
</feature>
<feature type="region of interest" description="Disordered" evidence="1">
    <location>
        <begin position="318"/>
        <end position="374"/>
    </location>
</feature>